<dbReference type="InterPro" id="IPR014777">
    <property type="entry name" value="4pyrrole_Mease_sub1"/>
</dbReference>
<dbReference type="GO" id="GO:0032259">
    <property type="term" value="P:methylation"/>
    <property type="evidence" value="ECO:0007669"/>
    <property type="project" value="UniProtKB-KW"/>
</dbReference>
<protein>
    <submittedName>
        <fullName evidence="7">Precorrin-3B C(17)-methyltransferase</fullName>
        <ecNumber evidence="7">2.1.1.131</ecNumber>
    </submittedName>
</protein>
<evidence type="ECO:0000256" key="4">
    <source>
        <dbReference type="ARBA" id="ARBA00022679"/>
    </source>
</evidence>
<gene>
    <name evidence="7" type="primary">cobJ</name>
    <name evidence="7" type="ORF">IAB63_08330</name>
</gene>
<dbReference type="CDD" id="cd11646">
    <property type="entry name" value="Precorrin_3B_C17_MT"/>
    <property type="match status" value="1"/>
</dbReference>
<dbReference type="AlphaFoldDB" id="A0A9D1KXB1"/>
<dbReference type="PANTHER" id="PTHR47036">
    <property type="entry name" value="COBALT-FACTOR III C(17)-METHYLTRANSFERASE-RELATED"/>
    <property type="match status" value="1"/>
</dbReference>
<name>A0A9D1KXB1_9FIRM</name>
<evidence type="ECO:0000256" key="1">
    <source>
        <dbReference type="ARBA" id="ARBA00004953"/>
    </source>
</evidence>
<dbReference type="Gene3D" id="3.40.1010.10">
    <property type="entry name" value="Cobalt-precorrin-4 Transmethylase, Domain 1"/>
    <property type="match status" value="1"/>
</dbReference>
<evidence type="ECO:0000259" key="6">
    <source>
        <dbReference type="Pfam" id="PF00590"/>
    </source>
</evidence>
<evidence type="ECO:0000256" key="2">
    <source>
        <dbReference type="ARBA" id="ARBA00022573"/>
    </source>
</evidence>
<dbReference type="Pfam" id="PF00590">
    <property type="entry name" value="TP_methylase"/>
    <property type="match status" value="1"/>
</dbReference>
<dbReference type="EC" id="2.1.1.131" evidence="7"/>
<keyword evidence="5" id="KW-0949">S-adenosyl-L-methionine</keyword>
<evidence type="ECO:0000256" key="3">
    <source>
        <dbReference type="ARBA" id="ARBA00022603"/>
    </source>
</evidence>
<evidence type="ECO:0000313" key="8">
    <source>
        <dbReference type="Proteomes" id="UP000824164"/>
    </source>
</evidence>
<dbReference type="GO" id="GO:0009236">
    <property type="term" value="P:cobalamin biosynthetic process"/>
    <property type="evidence" value="ECO:0007669"/>
    <property type="project" value="UniProtKB-KW"/>
</dbReference>
<dbReference type="NCBIfam" id="TIGR01466">
    <property type="entry name" value="cobJ_cbiH"/>
    <property type="match status" value="1"/>
</dbReference>
<dbReference type="Proteomes" id="UP000824164">
    <property type="component" value="Unassembled WGS sequence"/>
</dbReference>
<dbReference type="PANTHER" id="PTHR47036:SF1">
    <property type="entry name" value="COBALT-FACTOR III C(17)-METHYLTRANSFERASE-RELATED"/>
    <property type="match status" value="1"/>
</dbReference>
<dbReference type="InterPro" id="IPR000878">
    <property type="entry name" value="4pyrrol_Mease"/>
</dbReference>
<keyword evidence="4 7" id="KW-0808">Transferase</keyword>
<organism evidence="7 8">
    <name type="scientific">Candidatus Onthocola gallistercoris</name>
    <dbReference type="NCBI Taxonomy" id="2840876"/>
    <lineage>
        <taxon>Bacteria</taxon>
        <taxon>Bacillati</taxon>
        <taxon>Bacillota</taxon>
        <taxon>Bacilli</taxon>
        <taxon>Candidatus Onthocola</taxon>
    </lineage>
</organism>
<proteinExistence type="predicted"/>
<dbReference type="InterPro" id="IPR014776">
    <property type="entry name" value="4pyrrole_Mease_sub2"/>
</dbReference>
<dbReference type="Gene3D" id="3.30.950.10">
    <property type="entry name" value="Methyltransferase, Cobalt-precorrin-4 Transmethylase, Domain 2"/>
    <property type="match status" value="1"/>
</dbReference>
<dbReference type="InterPro" id="IPR035996">
    <property type="entry name" value="4pyrrol_Methylase_sf"/>
</dbReference>
<accession>A0A9D1KXB1</accession>
<dbReference type="SUPFAM" id="SSF53790">
    <property type="entry name" value="Tetrapyrrole methylase"/>
    <property type="match status" value="1"/>
</dbReference>
<feature type="domain" description="Tetrapyrrole methylase" evidence="6">
    <location>
        <begin position="6"/>
        <end position="210"/>
    </location>
</feature>
<dbReference type="InterPro" id="IPR006363">
    <property type="entry name" value="Cbl_synth_CobJ/CibH_dom"/>
</dbReference>
<reference evidence="7" key="1">
    <citation type="submission" date="2020-10" db="EMBL/GenBank/DDBJ databases">
        <authorList>
            <person name="Gilroy R."/>
        </authorList>
    </citation>
    <scope>NUCLEOTIDE SEQUENCE</scope>
    <source>
        <strain evidence="7">CHK187-14744</strain>
    </source>
</reference>
<evidence type="ECO:0000313" key="7">
    <source>
        <dbReference type="EMBL" id="HIU03242.1"/>
    </source>
</evidence>
<keyword evidence="3 7" id="KW-0489">Methyltransferase</keyword>
<comment type="caution">
    <text evidence="7">The sequence shown here is derived from an EMBL/GenBank/DDBJ whole genome shotgun (WGS) entry which is preliminary data.</text>
</comment>
<reference evidence="7" key="2">
    <citation type="journal article" date="2021" name="PeerJ">
        <title>Extensive microbial diversity within the chicken gut microbiome revealed by metagenomics and culture.</title>
        <authorList>
            <person name="Gilroy R."/>
            <person name="Ravi A."/>
            <person name="Getino M."/>
            <person name="Pursley I."/>
            <person name="Horton D.L."/>
            <person name="Alikhan N.F."/>
            <person name="Baker D."/>
            <person name="Gharbi K."/>
            <person name="Hall N."/>
            <person name="Watson M."/>
            <person name="Adriaenssens E.M."/>
            <person name="Foster-Nyarko E."/>
            <person name="Jarju S."/>
            <person name="Secka A."/>
            <person name="Antonio M."/>
            <person name="Oren A."/>
            <person name="Chaudhuri R.R."/>
            <person name="La Ragione R."/>
            <person name="Hildebrand F."/>
            <person name="Pallen M.J."/>
        </authorList>
    </citation>
    <scope>NUCLEOTIDE SEQUENCE</scope>
    <source>
        <strain evidence="7">CHK187-14744</strain>
    </source>
</reference>
<dbReference type="EMBL" id="DVLT01000050">
    <property type="protein sequence ID" value="HIU03242.1"/>
    <property type="molecule type" value="Genomic_DNA"/>
</dbReference>
<keyword evidence="2" id="KW-0169">Cobalamin biosynthesis</keyword>
<sequence>MKRIDVVGFGPGDDRHMTYQAREAIEKADVIIGYTTYIRMLERYFPTASFMDTPMTKEIERCRMAVSLAEEGKRVALVSSGDAGVYGMAGILLQILEKEGKDIPVEVIPGVTAANAGAAMLGAPLMHDYAVISLSDRMTPLEDIMRRVEYAAMGDFVLALYNPKSRKRTEYLGMAAERIGKYRSGRTPVGIVRHAGRPEAQMCLTTLEKLGDAFVDMFSIVIIGNSKTYVKNGRMITPRGYESKEAF</sequence>
<dbReference type="InterPro" id="IPR051810">
    <property type="entry name" value="Precorrin_MeTrfase"/>
</dbReference>
<dbReference type="GO" id="GO:0030789">
    <property type="term" value="F:precorrin-3B C17-methyltransferase activity"/>
    <property type="evidence" value="ECO:0007669"/>
    <property type="project" value="UniProtKB-EC"/>
</dbReference>
<evidence type="ECO:0000256" key="5">
    <source>
        <dbReference type="ARBA" id="ARBA00022691"/>
    </source>
</evidence>
<comment type="pathway">
    <text evidence="1">Cofactor biosynthesis; adenosylcobalamin biosynthesis.</text>
</comment>